<dbReference type="Pfam" id="PF14716">
    <property type="entry name" value="HHH_8"/>
    <property type="match status" value="1"/>
</dbReference>
<dbReference type="AlphaFoldDB" id="A0A1X2H3Z1"/>
<evidence type="ECO:0000256" key="9">
    <source>
        <dbReference type="ARBA" id="ARBA00022842"/>
    </source>
</evidence>
<dbReference type="GO" id="GO:0046872">
    <property type="term" value="F:metal ion binding"/>
    <property type="evidence" value="ECO:0007669"/>
    <property type="project" value="UniProtKB-UniRule"/>
</dbReference>
<dbReference type="Pfam" id="PF21136">
    <property type="entry name" value="WHD_MUS81"/>
    <property type="match status" value="1"/>
</dbReference>
<evidence type="ECO:0000256" key="6">
    <source>
        <dbReference type="ARBA" id="ARBA00022759"/>
    </source>
</evidence>
<dbReference type="Pfam" id="PF02732">
    <property type="entry name" value="ERCC4"/>
    <property type="match status" value="1"/>
</dbReference>
<feature type="region of interest" description="Disordered" evidence="15">
    <location>
        <begin position="463"/>
        <end position="487"/>
    </location>
</feature>
<feature type="compositionally biased region" description="Pro residues" evidence="15">
    <location>
        <begin position="274"/>
        <end position="284"/>
    </location>
</feature>
<evidence type="ECO:0000256" key="15">
    <source>
        <dbReference type="SAM" id="MobiDB-lite"/>
    </source>
</evidence>
<dbReference type="SUPFAM" id="SSF52980">
    <property type="entry name" value="Restriction endonuclease-like"/>
    <property type="match status" value="1"/>
</dbReference>
<keyword evidence="5 14" id="KW-0479">Metal-binding</keyword>
<evidence type="ECO:0000256" key="7">
    <source>
        <dbReference type="ARBA" id="ARBA00022763"/>
    </source>
</evidence>
<dbReference type="GO" id="GO:0006308">
    <property type="term" value="P:DNA catabolic process"/>
    <property type="evidence" value="ECO:0007669"/>
    <property type="project" value="UniProtKB-UniRule"/>
</dbReference>
<keyword evidence="9 14" id="KW-0460">Magnesium</keyword>
<dbReference type="GO" id="GO:0048476">
    <property type="term" value="C:Holliday junction resolvase complex"/>
    <property type="evidence" value="ECO:0007669"/>
    <property type="project" value="UniProtKB-UniRule"/>
</dbReference>
<comment type="function">
    <text evidence="14">Interacts with EME1 to form a DNA structure-specific endonuclease with substrate preference for branched DNA structures with a 5'-end at the branch nick. Typical substrates include 3'-flap structures, D-loops, replication forks and nicked Holliday junctions. May be required in mitosis for the processing of stalled or collapsed replication fork intermediates. May be required in meiosis for the repair of meiosis-specific double strand breaks subsequent to single-end invasion (SEI).</text>
</comment>
<keyword evidence="4 14" id="KW-0540">Nuclease</keyword>
<sequence length="780" mass="88193">MPASQCANPLWRDWIKEWMEEARAIQSKAYFTYKKAYDSMDQCTIQFSHPCETQQLKGIGPGMVSRLENRLRKHCTQNNLPLPERPRGEKRDRPDSGGDESRRTRRKTTKPYVPGYRTGAYGILRALLQLRELYDQQYATKEEIIRHAQDHCDSSFDTPEPGKSYTAWSGIKTLEKKEYIWKQGSPAKYMLTDTGLYIAENLQSTANGEPARPLPSSGNTQEEPEWNDTQEEEEVDLSLYVLNPERFRASSSVSSSSNPNPFATTTTTTSTPLAPAPAPAPAPTTPSRAASSILPAAVTQPIEIADDDEEEEEDLSLYFLEPEKHTANNRTKNVTKTPSYASASHIRHPTPTTQDDIDTILSQSSQPAEMIWEGPPPSNEPDTPFPFTYLDTHGNPVKHMAQANVQIKDQKLTYHIRFEASVRSTALRYGVIDLRYDDRARCTGFLPEEHSVPVAGGVPPQPVLPLFSSQDSSSQSHPWPNLTLSSSQPLSQSEFTAFPPDSYEIVLVLDTREIKNRSDRDYFQEQLTAKGVKVVKRALELGDVIWVAQKKGSTSQGDALFLDIVLERKRMDDLVTSIKDGRFLEQKHRLSNAAARKVFYVVEEYNKEAAVQFGAQAVQTSMLSTQITDQFFLKRTLTVDDTIDFLVKATRMVERMYEGVTLHRIPEHTVSRHTYVDLKQQLGSAHVISYPLYNRLNSKTGSMPLKDLYHRMLMVLRGVSAEKATALVKRYPTPRSLLDAYQTMNEHQGQLLAKEATQEHISRRRWGLALSKKLYDVWGS</sequence>
<evidence type="ECO:0000256" key="3">
    <source>
        <dbReference type="ARBA" id="ARBA00010015"/>
    </source>
</evidence>
<evidence type="ECO:0000313" key="18">
    <source>
        <dbReference type="Proteomes" id="UP000242180"/>
    </source>
</evidence>
<dbReference type="Gene3D" id="1.10.150.670">
    <property type="entry name" value="Crossover junction endonuclease EME1, DNA-binding domain"/>
    <property type="match status" value="1"/>
</dbReference>
<feature type="domain" description="ERCC4" evidence="16">
    <location>
        <begin position="506"/>
        <end position="606"/>
    </location>
</feature>
<evidence type="ECO:0000256" key="12">
    <source>
        <dbReference type="ARBA" id="ARBA00023242"/>
    </source>
</evidence>
<evidence type="ECO:0000256" key="4">
    <source>
        <dbReference type="ARBA" id="ARBA00022722"/>
    </source>
</evidence>
<reference evidence="17 18" key="1">
    <citation type="submission" date="2016-07" db="EMBL/GenBank/DDBJ databases">
        <title>Pervasive Adenine N6-methylation of Active Genes in Fungi.</title>
        <authorList>
            <consortium name="DOE Joint Genome Institute"/>
            <person name="Mondo S.J."/>
            <person name="Dannebaum R.O."/>
            <person name="Kuo R.C."/>
            <person name="Labutti K."/>
            <person name="Haridas S."/>
            <person name="Kuo A."/>
            <person name="Salamov A."/>
            <person name="Ahrendt S.R."/>
            <person name="Lipzen A."/>
            <person name="Sullivan W."/>
            <person name="Andreopoulos W.B."/>
            <person name="Clum A."/>
            <person name="Lindquist E."/>
            <person name="Daum C."/>
            <person name="Ramamoorthy G.K."/>
            <person name="Gryganskyi A."/>
            <person name="Culley D."/>
            <person name="Magnuson J.K."/>
            <person name="James T.Y."/>
            <person name="O'Malley M.A."/>
            <person name="Stajich J.E."/>
            <person name="Spatafora J.W."/>
            <person name="Visel A."/>
            <person name="Grigoriev I.V."/>
        </authorList>
    </citation>
    <scope>NUCLEOTIDE SEQUENCE [LARGE SCALE GENOMIC DNA]</scope>
    <source>
        <strain evidence="17 18">NRRL 2496</strain>
    </source>
</reference>
<feature type="compositionally biased region" description="Low complexity" evidence="15">
    <location>
        <begin position="250"/>
        <end position="273"/>
    </location>
</feature>
<dbReference type="GO" id="GO:0005634">
    <property type="term" value="C:nucleus"/>
    <property type="evidence" value="ECO:0007669"/>
    <property type="project" value="UniProtKB-SubCell"/>
</dbReference>
<dbReference type="Gene3D" id="1.10.10.10">
    <property type="entry name" value="Winged helix-like DNA-binding domain superfamily/Winged helix DNA-binding domain"/>
    <property type="match status" value="1"/>
</dbReference>
<dbReference type="GO" id="GO:0031297">
    <property type="term" value="P:replication fork processing"/>
    <property type="evidence" value="ECO:0007669"/>
    <property type="project" value="UniProtKB-ARBA"/>
</dbReference>
<evidence type="ECO:0000256" key="11">
    <source>
        <dbReference type="ARBA" id="ARBA00023204"/>
    </source>
</evidence>
<dbReference type="FunFam" id="1.10.10.10:FF:000307">
    <property type="entry name" value="Crossover junction endonuclease MUS81"/>
    <property type="match status" value="1"/>
</dbReference>
<comment type="cofactor">
    <cofactor evidence="1 14">
        <name>Mg(2+)</name>
        <dbReference type="ChEBI" id="CHEBI:18420"/>
    </cofactor>
</comment>
<feature type="region of interest" description="Disordered" evidence="15">
    <location>
        <begin position="74"/>
        <end position="113"/>
    </location>
</feature>
<dbReference type="SUPFAM" id="SSF47802">
    <property type="entry name" value="DNA polymerase beta, N-terminal domain-like"/>
    <property type="match status" value="1"/>
</dbReference>
<evidence type="ECO:0000256" key="13">
    <source>
        <dbReference type="ARBA" id="ARBA00023254"/>
    </source>
</evidence>
<evidence type="ECO:0000256" key="1">
    <source>
        <dbReference type="ARBA" id="ARBA00001946"/>
    </source>
</evidence>
<keyword evidence="8 14" id="KW-0378">Hydrolase</keyword>
<dbReference type="InterPro" id="IPR047416">
    <property type="entry name" value="XPF_nuclease_Mus81"/>
</dbReference>
<keyword evidence="10 14" id="KW-0233">DNA recombination</keyword>
<dbReference type="GO" id="GO:0000727">
    <property type="term" value="P:double-strand break repair via break-induced replication"/>
    <property type="evidence" value="ECO:0007669"/>
    <property type="project" value="UniProtKB-UniRule"/>
</dbReference>
<dbReference type="GO" id="GO:0003677">
    <property type="term" value="F:DNA binding"/>
    <property type="evidence" value="ECO:0007669"/>
    <property type="project" value="UniProtKB-UniRule"/>
</dbReference>
<dbReference type="GO" id="GO:0008821">
    <property type="term" value="F:crossover junction DNA endonuclease activity"/>
    <property type="evidence" value="ECO:0007669"/>
    <property type="project" value="UniProtKB-UniRule"/>
</dbReference>
<protein>
    <recommendedName>
        <fullName evidence="14">Crossover junction endonuclease MUS81</fullName>
        <ecNumber evidence="14">3.1.22.-</ecNumber>
    </recommendedName>
</protein>
<dbReference type="OrthoDB" id="5963188at2759"/>
<dbReference type="InterPro" id="IPR036388">
    <property type="entry name" value="WH-like_DNA-bd_sf"/>
</dbReference>
<keyword evidence="7 14" id="KW-0227">DNA damage</keyword>
<dbReference type="InParanoid" id="A0A1X2H3Z1"/>
<comment type="subunit">
    <text evidence="14">Interacts with EME1.</text>
</comment>
<feature type="compositionally biased region" description="Acidic residues" evidence="15">
    <location>
        <begin position="222"/>
        <end position="233"/>
    </location>
</feature>
<dbReference type="InterPro" id="IPR011335">
    <property type="entry name" value="Restrct_endonuc-II-like"/>
</dbReference>
<dbReference type="STRING" id="13706.A0A1X2H3Z1"/>
<dbReference type="OMA" id="PGMLQMP"/>
<dbReference type="GO" id="GO:0031573">
    <property type="term" value="P:mitotic intra-S DNA damage checkpoint signaling"/>
    <property type="evidence" value="ECO:0007669"/>
    <property type="project" value="TreeGrafter"/>
</dbReference>
<dbReference type="Gene3D" id="3.40.50.10130">
    <property type="match status" value="1"/>
</dbReference>
<dbReference type="SMART" id="SM00891">
    <property type="entry name" value="ERCC4"/>
    <property type="match status" value="1"/>
</dbReference>
<dbReference type="GO" id="GO:0048257">
    <property type="term" value="F:3'-flap endonuclease activity"/>
    <property type="evidence" value="ECO:0007669"/>
    <property type="project" value="TreeGrafter"/>
</dbReference>
<evidence type="ECO:0000256" key="14">
    <source>
        <dbReference type="RuleBase" id="RU369042"/>
    </source>
</evidence>
<organism evidence="17 18">
    <name type="scientific">Syncephalastrum racemosum</name>
    <name type="common">Filamentous fungus</name>
    <dbReference type="NCBI Taxonomy" id="13706"/>
    <lineage>
        <taxon>Eukaryota</taxon>
        <taxon>Fungi</taxon>
        <taxon>Fungi incertae sedis</taxon>
        <taxon>Mucoromycota</taxon>
        <taxon>Mucoromycotina</taxon>
        <taxon>Mucoromycetes</taxon>
        <taxon>Mucorales</taxon>
        <taxon>Syncephalastraceae</taxon>
        <taxon>Syncephalastrum</taxon>
    </lineage>
</organism>
<keyword evidence="12 14" id="KW-0539">Nucleus</keyword>
<dbReference type="FunFam" id="1.10.150.110:FF:000001">
    <property type="entry name" value="Putative Crossover junction endonuclease MUS81"/>
    <property type="match status" value="1"/>
</dbReference>
<feature type="compositionally biased region" description="Polar residues" evidence="15">
    <location>
        <begin position="330"/>
        <end position="342"/>
    </location>
</feature>
<dbReference type="PANTHER" id="PTHR13451:SF0">
    <property type="entry name" value="CROSSOVER JUNCTION ENDONUCLEASE MUS81"/>
    <property type="match status" value="1"/>
</dbReference>
<gene>
    <name evidence="17" type="ORF">BCR43DRAFT_496377</name>
</gene>
<feature type="compositionally biased region" description="Basic and acidic residues" evidence="15">
    <location>
        <begin position="84"/>
        <end position="102"/>
    </location>
</feature>
<dbReference type="FunFam" id="3.40.50.10130:FF:000003">
    <property type="entry name" value="Crossover junction endonuclease MUS81"/>
    <property type="match status" value="1"/>
</dbReference>
<feature type="region of interest" description="Disordered" evidence="15">
    <location>
        <begin position="330"/>
        <end position="355"/>
    </location>
</feature>
<comment type="similarity">
    <text evidence="3 14">Belongs to the XPF family.</text>
</comment>
<evidence type="ECO:0000256" key="5">
    <source>
        <dbReference type="ARBA" id="ARBA00022723"/>
    </source>
</evidence>
<feature type="compositionally biased region" description="Low complexity" evidence="15">
    <location>
        <begin position="463"/>
        <end position="476"/>
    </location>
</feature>
<accession>A0A1X2H3Z1</accession>
<dbReference type="InterPro" id="IPR033309">
    <property type="entry name" value="Mus81"/>
</dbReference>
<evidence type="ECO:0000256" key="2">
    <source>
        <dbReference type="ARBA" id="ARBA00004123"/>
    </source>
</evidence>
<proteinExistence type="inferred from homology"/>
<name>A0A1X2H3Z1_SYNRA</name>
<dbReference type="Pfam" id="PF21292">
    <property type="entry name" value="EME1-MUS81_C"/>
    <property type="match status" value="1"/>
</dbReference>
<evidence type="ECO:0000256" key="10">
    <source>
        <dbReference type="ARBA" id="ARBA00023172"/>
    </source>
</evidence>
<comment type="subcellular location">
    <subcellularLocation>
        <location evidence="2 14">Nucleus</location>
    </subcellularLocation>
</comment>
<feature type="region of interest" description="Disordered" evidence="15">
    <location>
        <begin position="250"/>
        <end position="291"/>
    </location>
</feature>
<dbReference type="InterPro" id="IPR006166">
    <property type="entry name" value="ERCC4_domain"/>
</dbReference>
<dbReference type="Gene3D" id="1.10.150.110">
    <property type="entry name" value="DNA polymerase beta, N-terminal domain-like"/>
    <property type="match status" value="1"/>
</dbReference>
<keyword evidence="6 14" id="KW-0255">Endonuclease</keyword>
<evidence type="ECO:0000313" key="17">
    <source>
        <dbReference type="EMBL" id="ORY93132.1"/>
    </source>
</evidence>
<evidence type="ECO:0000259" key="16">
    <source>
        <dbReference type="SMART" id="SM00891"/>
    </source>
</evidence>
<dbReference type="InterPro" id="IPR027421">
    <property type="entry name" value="DNA_pol_lamdba_lyase_dom_sf"/>
</dbReference>
<dbReference type="InterPro" id="IPR047417">
    <property type="entry name" value="WHD_MUS81"/>
</dbReference>
<dbReference type="CDD" id="cd21036">
    <property type="entry name" value="WH_MUS81"/>
    <property type="match status" value="1"/>
</dbReference>
<keyword evidence="18" id="KW-1185">Reference proteome</keyword>
<dbReference type="EMBL" id="MCGN01000009">
    <property type="protein sequence ID" value="ORY93132.1"/>
    <property type="molecule type" value="Genomic_DNA"/>
</dbReference>
<dbReference type="InterPro" id="IPR042530">
    <property type="entry name" value="EME1/EME2_C"/>
</dbReference>
<dbReference type="EC" id="3.1.22.-" evidence="14"/>
<feature type="region of interest" description="Disordered" evidence="15">
    <location>
        <begin position="206"/>
        <end position="233"/>
    </location>
</feature>
<dbReference type="Proteomes" id="UP000242180">
    <property type="component" value="Unassembled WGS sequence"/>
</dbReference>
<dbReference type="CDD" id="cd20074">
    <property type="entry name" value="XPF_nuclease_Mus81"/>
    <property type="match status" value="1"/>
</dbReference>
<dbReference type="PANTHER" id="PTHR13451">
    <property type="entry name" value="CLASS II CROSSOVER JUNCTION ENDONUCLEASE MUS81"/>
    <property type="match status" value="1"/>
</dbReference>
<dbReference type="GO" id="GO:0000712">
    <property type="term" value="P:resolution of meiotic recombination intermediates"/>
    <property type="evidence" value="ECO:0007669"/>
    <property type="project" value="UniProtKB-ARBA"/>
</dbReference>
<comment type="caution">
    <text evidence="17">The sequence shown here is derived from an EMBL/GenBank/DDBJ whole genome shotgun (WGS) entry which is preliminary data.</text>
</comment>
<keyword evidence="11 14" id="KW-0234">DNA repair</keyword>
<evidence type="ECO:0000256" key="8">
    <source>
        <dbReference type="ARBA" id="ARBA00022801"/>
    </source>
</evidence>
<keyword evidence="13" id="KW-0469">Meiosis</keyword>
<dbReference type="FunCoup" id="A0A1X2H3Z1">
    <property type="interactions" value="128"/>
</dbReference>
<dbReference type="InterPro" id="IPR010996">
    <property type="entry name" value="HHH_MUS81"/>
</dbReference>